<evidence type="ECO:0000256" key="2">
    <source>
        <dbReference type="SAM" id="MobiDB-lite"/>
    </source>
</evidence>
<dbReference type="SUPFAM" id="SSF53850">
    <property type="entry name" value="Periplasmic binding protein-like II"/>
    <property type="match status" value="1"/>
</dbReference>
<name>A0A1W6CU28_9RHOB</name>
<dbReference type="AlphaFoldDB" id="A0A1W6CU28"/>
<organism evidence="5 6">
    <name type="scientific">Paracoccus contaminans</name>
    <dbReference type="NCBI Taxonomy" id="1945662"/>
    <lineage>
        <taxon>Bacteria</taxon>
        <taxon>Pseudomonadati</taxon>
        <taxon>Pseudomonadota</taxon>
        <taxon>Alphaproteobacteria</taxon>
        <taxon>Rhodobacterales</taxon>
        <taxon>Paracoccaceae</taxon>
        <taxon>Paracoccus</taxon>
    </lineage>
</organism>
<dbReference type="STRING" id="1945662.B0A89_00565"/>
<evidence type="ECO:0000256" key="3">
    <source>
        <dbReference type="SAM" id="SignalP"/>
    </source>
</evidence>
<dbReference type="KEGG" id="pcon:B0A89_00565"/>
<accession>A0A1W6CU28</accession>
<dbReference type="EMBL" id="CP020612">
    <property type="protein sequence ID" value="ARJ68368.1"/>
    <property type="molecule type" value="Genomic_DNA"/>
</dbReference>
<dbReference type="SMART" id="SM00062">
    <property type="entry name" value="PBPb"/>
    <property type="match status" value="1"/>
</dbReference>
<evidence type="ECO:0000259" key="4">
    <source>
        <dbReference type="SMART" id="SM00062"/>
    </source>
</evidence>
<evidence type="ECO:0000313" key="6">
    <source>
        <dbReference type="Proteomes" id="UP000193017"/>
    </source>
</evidence>
<dbReference type="InterPro" id="IPR001638">
    <property type="entry name" value="Solute-binding_3/MltF_N"/>
</dbReference>
<feature type="chain" id="PRO_5012890617" evidence="3">
    <location>
        <begin position="21"/>
        <end position="298"/>
    </location>
</feature>
<proteinExistence type="predicted"/>
<sequence length="298" mass="30796">MKRLMLAAAVLALSAGLAQAEKLRMGSEGAYPPYNFINEKGDLDGFEIELGNELCRRIEAECTWVKNDWDSIIPNLVASNYDTIMAGMNISEERKKSVAFSTAYTPPPPSAYLARSADADIHGTIAAQTSTIQAAHVADTGATLIEFPTGEETVAAVRNGEADAVFADRDFLVPFEKDSNGALVWVSGQDRVLLGEGIGIGMRKSDTELKARFDKAIEAMKADGSLDKLIGKWFGPEAKTFASWAAEGGPAAGAAPAASPAPAEPAGAAASPAPAVSQDAAPAAAAAPASGAAPTATN</sequence>
<dbReference type="Proteomes" id="UP000193017">
    <property type="component" value="Chromosome"/>
</dbReference>
<feature type="region of interest" description="Disordered" evidence="2">
    <location>
        <begin position="249"/>
        <end position="298"/>
    </location>
</feature>
<evidence type="ECO:0000256" key="1">
    <source>
        <dbReference type="ARBA" id="ARBA00022729"/>
    </source>
</evidence>
<dbReference type="Pfam" id="PF00497">
    <property type="entry name" value="SBP_bac_3"/>
    <property type="match status" value="1"/>
</dbReference>
<dbReference type="Gene3D" id="3.40.190.10">
    <property type="entry name" value="Periplasmic binding protein-like II"/>
    <property type="match status" value="2"/>
</dbReference>
<dbReference type="PANTHER" id="PTHR35936:SF17">
    <property type="entry name" value="ARGININE-BINDING EXTRACELLULAR PROTEIN ARTP"/>
    <property type="match status" value="1"/>
</dbReference>
<keyword evidence="1 3" id="KW-0732">Signal</keyword>
<dbReference type="OrthoDB" id="9807134at2"/>
<feature type="domain" description="Solute-binding protein family 3/N-terminal" evidence="4">
    <location>
        <begin position="22"/>
        <end position="237"/>
    </location>
</feature>
<evidence type="ECO:0000313" key="5">
    <source>
        <dbReference type="EMBL" id="ARJ68368.1"/>
    </source>
</evidence>
<keyword evidence="6" id="KW-1185">Reference proteome</keyword>
<dbReference type="PANTHER" id="PTHR35936">
    <property type="entry name" value="MEMBRANE-BOUND LYTIC MUREIN TRANSGLYCOSYLASE F"/>
    <property type="match status" value="1"/>
</dbReference>
<reference evidence="5 6" key="1">
    <citation type="submission" date="2017-03" db="EMBL/GenBank/DDBJ databases">
        <title>Genome sequence of Paracoccus contaminans isolated from a water microcosm.</title>
        <authorList>
            <person name="Aurass P."/>
            <person name="Karste S."/>
            <person name="Trost E."/>
            <person name="Glaeser S.P."/>
            <person name="Kaempfer P."/>
            <person name="Flieger A."/>
        </authorList>
    </citation>
    <scope>NUCLEOTIDE SEQUENCE [LARGE SCALE GENOMIC DNA]</scope>
    <source>
        <strain evidence="6">RKI 16-01929T\LMG 29738T\CCM 8701T\CIP 111112T</strain>
    </source>
</reference>
<protein>
    <submittedName>
        <fullName evidence="5">Amino acid ABC transporter</fullName>
    </submittedName>
</protein>
<gene>
    <name evidence="5" type="ORF">B0A89_00565</name>
</gene>
<feature type="signal peptide" evidence="3">
    <location>
        <begin position="1"/>
        <end position="20"/>
    </location>
</feature>